<feature type="compositionally biased region" description="Pro residues" evidence="2">
    <location>
        <begin position="1143"/>
        <end position="1153"/>
    </location>
</feature>
<proteinExistence type="predicted"/>
<dbReference type="OrthoDB" id="7431909at2"/>
<dbReference type="InterPro" id="IPR011990">
    <property type="entry name" value="TPR-like_helical_dom_sf"/>
</dbReference>
<feature type="compositionally biased region" description="Low complexity" evidence="2">
    <location>
        <begin position="1154"/>
        <end position="1166"/>
    </location>
</feature>
<feature type="compositionally biased region" description="Low complexity" evidence="2">
    <location>
        <begin position="1118"/>
        <end position="1142"/>
    </location>
</feature>
<name>A0A560FJV8_9PROT</name>
<feature type="compositionally biased region" description="Low complexity" evidence="2">
    <location>
        <begin position="217"/>
        <end position="229"/>
    </location>
</feature>
<feature type="repeat" description="TPR" evidence="1">
    <location>
        <begin position="810"/>
        <end position="843"/>
    </location>
</feature>
<protein>
    <submittedName>
        <fullName evidence="4">Tetratricopeptide (TPR) repeat protein</fullName>
    </submittedName>
</protein>
<sequence>MTAYAPLFRSLLMSAALALAATPALAARQETKETPPAASASQAPPQPATAQPAEVPAALPTVAVRAGEHPGRSRLVFDWAGPVKSTLERDGAKLLIHFDKLAKADLGAARKARSPRISGVEAVAGGPGLTIALTIPANATVEQSRSGDKVVIDVGDGKPGAPPAPASTTTLTPAGAPPASASEKTTPAPAAKAPPPASAAAPTQANAQPSAAPPAAPATASAANGAPPSVTAPPADPRAVKEGQPLYLIQQQQQATKDAAAKESATKAAAQAGAPAKASEAKPPETKAVEAKAPEAKPVPANGHAAPAPTAHPPGSPATEVAPATPEAAAQPGADAPPAPPPTLVFDPGQPSAVAVFARAGWLYVLFDRAVPPTTAPTQPANQPAVLGQVEPVAFTGGTGFRLPAPAVLEPKVTSEGATGYRITFDHAPATPAEGAPAGVPVATDPDFALGPRLVVKTPKPVKVFTFSDPVVGDTLKVVPMSPAPQLMPAPLRYAEAQFLPTAQGVVIRPIDERLLVQPAKEGVELTVPGGLRLSPSTDVATAAPPPPVVEPDRFFDFQRWAKVDPNGFVAGREHVMNEIVKAPPDDRPKLRLDLARFYAGNGFGQEALGLLEMARKDQPDLEKRAEFAAVRGTARILTGDAKGGLDDLTAPALQNEPDVALWRAYAAHTTGDDDTAYRLFQSRRELLRTYPEPFNTRFSLAATEAALAKGDVDTANTLLDRLVKRGANKGPAETAINYLRGEAARLAGDHEKAIDSYRAATEGTDRLYRTKARMALVDEELAAGKLTPAKAAEQMEKMRFAWTGDDLELHILRRLADLHIKAGNFPQAFDTMKRAITLFPNSPEAPLITKQMTDTFTGLFVRNGADKMPPLEALSLYEQYKELTPPGPDGDTVIRVLAERLVDVDLLDRAAELLDRQVQYRLQGEQKAQVGTREAAIRLLNNQPDKALAALDQSEVAGIPDTMAAERRLLRARALSRTDKGPEAVALLKQDNSRPANLMRIDIAWHAKQWPLAAQALADVIGPPPAAGQPIDPTISRLVVNRAVALSLAQDLPGLQKLRTDFGPSMDKGPDANMFQVMTRPTEANGLLDAATIQNQVKEIDLFKSFLDSYRTRQTQGAVVPGETPAAAAPAGEGAPSAATPPATPSAPPAGAVPPTASTAPSTPAAAPPAPTSQRR</sequence>
<feature type="compositionally biased region" description="Low complexity" evidence="2">
    <location>
        <begin position="166"/>
        <end position="191"/>
    </location>
</feature>
<dbReference type="Gene3D" id="1.25.40.10">
    <property type="entry name" value="Tetratricopeptide repeat domain"/>
    <property type="match status" value="2"/>
</dbReference>
<evidence type="ECO:0000256" key="3">
    <source>
        <dbReference type="SAM" id="SignalP"/>
    </source>
</evidence>
<keyword evidence="3" id="KW-0732">Signal</keyword>
<organism evidence="4 5">
    <name type="scientific">Nitrospirillum amazonense</name>
    <dbReference type="NCBI Taxonomy" id="28077"/>
    <lineage>
        <taxon>Bacteria</taxon>
        <taxon>Pseudomonadati</taxon>
        <taxon>Pseudomonadota</taxon>
        <taxon>Alphaproteobacteria</taxon>
        <taxon>Rhodospirillales</taxon>
        <taxon>Azospirillaceae</taxon>
        <taxon>Nitrospirillum</taxon>
    </lineage>
</organism>
<dbReference type="EMBL" id="VITN01000004">
    <property type="protein sequence ID" value="TWB21904.1"/>
    <property type="molecule type" value="Genomic_DNA"/>
</dbReference>
<feature type="region of interest" description="Disordered" evidence="2">
    <location>
        <begin position="28"/>
        <end position="54"/>
    </location>
</feature>
<dbReference type="Pfam" id="PF13432">
    <property type="entry name" value="TPR_16"/>
    <property type="match status" value="1"/>
</dbReference>
<evidence type="ECO:0000313" key="4">
    <source>
        <dbReference type="EMBL" id="TWB21904.1"/>
    </source>
</evidence>
<feature type="compositionally biased region" description="Low complexity" evidence="2">
    <location>
        <begin position="266"/>
        <end position="278"/>
    </location>
</feature>
<dbReference type="Proteomes" id="UP000319859">
    <property type="component" value="Unassembled WGS sequence"/>
</dbReference>
<gene>
    <name evidence="4" type="ORF">FBZ89_104152</name>
</gene>
<feature type="region of interest" description="Disordered" evidence="2">
    <location>
        <begin position="1118"/>
        <end position="1177"/>
    </location>
</feature>
<accession>A0A560FJV8</accession>
<dbReference type="PROSITE" id="PS50005">
    <property type="entry name" value="TPR"/>
    <property type="match status" value="1"/>
</dbReference>
<dbReference type="InterPro" id="IPR019734">
    <property type="entry name" value="TPR_rpt"/>
</dbReference>
<feature type="region of interest" description="Disordered" evidence="2">
    <location>
        <begin position="142"/>
        <end position="346"/>
    </location>
</feature>
<feature type="chain" id="PRO_5021849030" evidence="3">
    <location>
        <begin position="27"/>
        <end position="1177"/>
    </location>
</feature>
<keyword evidence="1" id="KW-0802">TPR repeat</keyword>
<feature type="compositionally biased region" description="Low complexity" evidence="2">
    <location>
        <begin position="198"/>
        <end position="210"/>
    </location>
</feature>
<feature type="compositionally biased region" description="Basic and acidic residues" evidence="2">
    <location>
        <begin position="279"/>
        <end position="295"/>
    </location>
</feature>
<dbReference type="AlphaFoldDB" id="A0A560FJV8"/>
<evidence type="ECO:0000313" key="5">
    <source>
        <dbReference type="Proteomes" id="UP000319859"/>
    </source>
</evidence>
<feature type="compositionally biased region" description="Pro residues" evidence="2">
    <location>
        <begin position="1167"/>
        <end position="1177"/>
    </location>
</feature>
<dbReference type="RefSeq" id="WP_145749567.1">
    <property type="nucleotide sequence ID" value="NZ_VITN01000004.1"/>
</dbReference>
<evidence type="ECO:0000256" key="2">
    <source>
        <dbReference type="SAM" id="MobiDB-lite"/>
    </source>
</evidence>
<comment type="caution">
    <text evidence="4">The sequence shown here is derived from an EMBL/GenBank/DDBJ whole genome shotgun (WGS) entry which is preliminary data.</text>
</comment>
<feature type="compositionally biased region" description="Low complexity" evidence="2">
    <location>
        <begin position="317"/>
        <end position="334"/>
    </location>
</feature>
<feature type="compositionally biased region" description="Low complexity" evidence="2">
    <location>
        <begin position="296"/>
        <end position="309"/>
    </location>
</feature>
<feature type="compositionally biased region" description="Low complexity" evidence="2">
    <location>
        <begin position="34"/>
        <end position="54"/>
    </location>
</feature>
<reference evidence="4 5" key="1">
    <citation type="submission" date="2019-06" db="EMBL/GenBank/DDBJ databases">
        <title>Genomic Encyclopedia of Type Strains, Phase IV (KMG-V): Genome sequencing to study the core and pangenomes of soil and plant-associated prokaryotes.</title>
        <authorList>
            <person name="Whitman W."/>
        </authorList>
    </citation>
    <scope>NUCLEOTIDE SEQUENCE [LARGE SCALE GENOMIC DNA]</scope>
    <source>
        <strain evidence="4 5">BR 11880</strain>
    </source>
</reference>
<dbReference type="Pfam" id="PF13174">
    <property type="entry name" value="TPR_6"/>
    <property type="match status" value="1"/>
</dbReference>
<feature type="signal peptide" evidence="3">
    <location>
        <begin position="1"/>
        <end position="26"/>
    </location>
</feature>
<dbReference type="SUPFAM" id="SSF48452">
    <property type="entry name" value="TPR-like"/>
    <property type="match status" value="2"/>
</dbReference>
<evidence type="ECO:0000256" key="1">
    <source>
        <dbReference type="PROSITE-ProRule" id="PRU00339"/>
    </source>
</evidence>